<dbReference type="STRING" id="1016849.A0A0D1Y5X6"/>
<feature type="compositionally biased region" description="Low complexity" evidence="1">
    <location>
        <begin position="379"/>
        <end position="391"/>
    </location>
</feature>
<dbReference type="Gene3D" id="3.40.50.1010">
    <property type="entry name" value="5'-nuclease"/>
    <property type="match status" value="1"/>
</dbReference>
<evidence type="ECO:0008006" key="4">
    <source>
        <dbReference type="Google" id="ProtNLM"/>
    </source>
</evidence>
<feature type="region of interest" description="Disordered" evidence="1">
    <location>
        <begin position="254"/>
        <end position="427"/>
    </location>
</feature>
<feature type="compositionally biased region" description="Low complexity" evidence="1">
    <location>
        <begin position="168"/>
        <end position="179"/>
    </location>
</feature>
<protein>
    <recommendedName>
        <fullName evidence="4">PIN domain-containing protein</fullName>
    </recommendedName>
</protein>
<evidence type="ECO:0000256" key="1">
    <source>
        <dbReference type="SAM" id="MobiDB-lite"/>
    </source>
</evidence>
<evidence type="ECO:0000313" key="2">
    <source>
        <dbReference type="EMBL" id="KIV78282.1"/>
    </source>
</evidence>
<dbReference type="AlphaFoldDB" id="A0A0D1Y5X6"/>
<organism evidence="2 3">
    <name type="scientific">Exophiala sideris</name>
    <dbReference type="NCBI Taxonomy" id="1016849"/>
    <lineage>
        <taxon>Eukaryota</taxon>
        <taxon>Fungi</taxon>
        <taxon>Dikarya</taxon>
        <taxon>Ascomycota</taxon>
        <taxon>Pezizomycotina</taxon>
        <taxon>Eurotiomycetes</taxon>
        <taxon>Chaetothyriomycetidae</taxon>
        <taxon>Chaetothyriales</taxon>
        <taxon>Herpotrichiellaceae</taxon>
        <taxon>Exophiala</taxon>
    </lineage>
</organism>
<dbReference type="OrthoDB" id="5361617at2759"/>
<gene>
    <name evidence="2" type="ORF">PV11_10011</name>
</gene>
<dbReference type="EMBL" id="KN846954">
    <property type="protein sequence ID" value="KIV78282.1"/>
    <property type="molecule type" value="Genomic_DNA"/>
</dbReference>
<proteinExistence type="predicted"/>
<reference evidence="2 3" key="1">
    <citation type="submission" date="2015-01" db="EMBL/GenBank/DDBJ databases">
        <title>The Genome Sequence of Exophiala sideris CBS121828.</title>
        <authorList>
            <consortium name="The Broad Institute Genomics Platform"/>
            <person name="Cuomo C."/>
            <person name="de Hoog S."/>
            <person name="Gorbushina A."/>
            <person name="Stielow B."/>
            <person name="Teixiera M."/>
            <person name="Abouelleil A."/>
            <person name="Chapman S.B."/>
            <person name="Priest M."/>
            <person name="Young S.K."/>
            <person name="Wortman J."/>
            <person name="Nusbaum C."/>
            <person name="Birren B."/>
        </authorList>
    </citation>
    <scope>NUCLEOTIDE SEQUENCE [LARGE SCALE GENOMIC DNA]</scope>
    <source>
        <strain evidence="2 3">CBS 121828</strain>
    </source>
</reference>
<sequence>MAKQNVIRCIVDDTILSRNISEIESWVSQGKICLVVPLYTIGRLHVLKKDSSQIGMNARKAVKFLDRSTSSHDDSAEDPVILQGPDEEYPTWTAVEAHYLHEDTDILDAQENNVSGPDATKSHEEAMLTSIKATNGAGGALSQLLLDKLNFATDRTATSPTSTPPLSPSSSGPQSSKTSPEVKSATLTATDKTPVPPSLKPLLNPVVWYVHERKAPVDPDLVFLTNSADTMHLARDFGIPTKNIHQLRSALGIEDTDAKSEASTSKEPIKKTPRSEPKTLFSYHDAESDDEEVVFKPRGRGSARATQSSRGAVSANGRVKGNHGRSPRVSFSTPTQQTQPKPQIPIEEIDPDSFDRGSFGRGSTPLANVNGNQPSNQVNNGRGSASGSRGNHTPGGARGTTYARGGYGRGIERGSASGRGRGRLFVP</sequence>
<feature type="compositionally biased region" description="Low complexity" evidence="1">
    <location>
        <begin position="333"/>
        <end position="346"/>
    </location>
</feature>
<evidence type="ECO:0000313" key="3">
    <source>
        <dbReference type="Proteomes" id="UP000053599"/>
    </source>
</evidence>
<accession>A0A0D1Y5X6</accession>
<feature type="compositionally biased region" description="Polar residues" evidence="1">
    <location>
        <begin position="365"/>
        <end position="378"/>
    </location>
</feature>
<dbReference type="HOGENOM" id="CLU_612794_0_0_1"/>
<dbReference type="EMBL" id="KN846954">
    <property type="protein sequence ID" value="KIV78281.1"/>
    <property type="molecule type" value="Genomic_DNA"/>
</dbReference>
<name>A0A0D1Y5X6_9EURO</name>
<feature type="region of interest" description="Disordered" evidence="1">
    <location>
        <begin position="155"/>
        <end position="200"/>
    </location>
</feature>
<feature type="compositionally biased region" description="Basic and acidic residues" evidence="1">
    <location>
        <begin position="267"/>
        <end position="277"/>
    </location>
</feature>
<dbReference type="Proteomes" id="UP000053599">
    <property type="component" value="Unassembled WGS sequence"/>
</dbReference>